<evidence type="ECO:0000256" key="2">
    <source>
        <dbReference type="ARBA" id="ARBA00022448"/>
    </source>
</evidence>
<protein>
    <submittedName>
        <fullName evidence="10">Gamma-aminobutyrate permease</fullName>
    </submittedName>
</protein>
<dbReference type="Gene3D" id="1.20.1740.10">
    <property type="entry name" value="Amino acid/polyamine transporter I"/>
    <property type="match status" value="1"/>
</dbReference>
<feature type="transmembrane region" description="Helical" evidence="8">
    <location>
        <begin position="120"/>
        <end position="143"/>
    </location>
</feature>
<dbReference type="RefSeq" id="WP_317642878.1">
    <property type="nucleotide sequence ID" value="NZ_AP026800.1"/>
</dbReference>
<reference evidence="10 11" key="1">
    <citation type="journal article" date="2023" name="Microbiol. Spectr.">
        <title>Symbiosis of Carpenter Bees with Uncharacterized Lactic Acid Bacteria Showing NAD Auxotrophy.</title>
        <authorList>
            <person name="Kawasaki S."/>
            <person name="Ozawa K."/>
            <person name="Mori T."/>
            <person name="Yamamoto A."/>
            <person name="Ito M."/>
            <person name="Ohkuma M."/>
            <person name="Sakamoto M."/>
            <person name="Matsutani M."/>
        </authorList>
    </citation>
    <scope>NUCLEOTIDE SEQUENCE [LARGE SCALE GENOMIC DNA]</scope>
    <source>
        <strain evidence="10 11">KimH</strain>
    </source>
</reference>
<evidence type="ECO:0000313" key="10">
    <source>
        <dbReference type="EMBL" id="BDR55390.1"/>
    </source>
</evidence>
<evidence type="ECO:0000256" key="7">
    <source>
        <dbReference type="SAM" id="MobiDB-lite"/>
    </source>
</evidence>
<feature type="compositionally biased region" description="Low complexity" evidence="7">
    <location>
        <begin position="520"/>
        <end position="534"/>
    </location>
</feature>
<feature type="transmembrane region" description="Helical" evidence="8">
    <location>
        <begin position="217"/>
        <end position="235"/>
    </location>
</feature>
<dbReference type="PANTHER" id="PTHR43341:SF1">
    <property type="entry name" value="GENERAL AMINO-ACID PERMEASE GAP1"/>
    <property type="match status" value="1"/>
</dbReference>
<feature type="transmembrane region" description="Helical" evidence="8">
    <location>
        <begin position="304"/>
        <end position="329"/>
    </location>
</feature>
<accession>A0ABN6SL22</accession>
<feature type="domain" description="Amino acid permease/ SLC12A" evidence="9">
    <location>
        <begin position="40"/>
        <end position="491"/>
    </location>
</feature>
<sequence>MSKQGRTKASKASNTSSKQSGTATTAQGNSVHRNLGTRQISMIALGGCIGTGLFMTSGSTITKAGPGGGLVAYTAMGIMVYFLMTSLGELATYMPVSGSFATYSARFVDPALGFAMGWDYWLNWTIAGAVDISTAAILIQYWLPDTPGWIWSLLVLVIIFFINALAVSAFGETEFWLSLIKVATIIVFVVVGLAMICGIMFHPAIGLSNFTYKDGPFVGGLPAIMSVFLIAGYSFQGTEVVGVTAGESKDPAKAVPKAINEVFWRILLFYILSIFVIAAIIPYTSPNLLGASDADVAMSPFTLVFQRAGIAGAASVMNAVVLTSILSAVNTGAYASSRMLYAMAQDHLAPKFLARTTKHGIPMPALIATLCMELATFATSIFGQSFYLWLVTATGLTGFIAWIGIALSHYRFRRAFLKQGHSLSELKYHTKLFPLGPLLALGLCLIVIAGQDIPAFASWNWQEIGMTYFSVVLVLVLYLGYKLKYRTKIVHLEDIDLTTGALNSAQSVQRISPDSADVQTGTATSATANTTTHY</sequence>
<feature type="compositionally biased region" description="Low complexity" evidence="7">
    <location>
        <begin position="10"/>
        <end position="20"/>
    </location>
</feature>
<feature type="region of interest" description="Disordered" evidence="7">
    <location>
        <begin position="1"/>
        <end position="30"/>
    </location>
</feature>
<dbReference type="PROSITE" id="PS00218">
    <property type="entry name" value="AMINO_ACID_PERMEASE_1"/>
    <property type="match status" value="1"/>
</dbReference>
<keyword evidence="5 8" id="KW-1133">Transmembrane helix</keyword>
<feature type="transmembrane region" description="Helical" evidence="8">
    <location>
        <begin position="149"/>
        <end position="170"/>
    </location>
</feature>
<feature type="region of interest" description="Disordered" evidence="7">
    <location>
        <begin position="513"/>
        <end position="534"/>
    </location>
</feature>
<dbReference type="InterPro" id="IPR004841">
    <property type="entry name" value="AA-permease/SLC12A_dom"/>
</dbReference>
<evidence type="ECO:0000256" key="5">
    <source>
        <dbReference type="ARBA" id="ARBA00022989"/>
    </source>
</evidence>
<evidence type="ECO:0000259" key="9">
    <source>
        <dbReference type="Pfam" id="PF00324"/>
    </source>
</evidence>
<dbReference type="PANTHER" id="PTHR43341">
    <property type="entry name" value="AMINO ACID PERMEASE"/>
    <property type="match status" value="1"/>
</dbReference>
<organism evidence="10 11">
    <name type="scientific">Bombiscardovia apis</name>
    <dbReference type="NCBI Taxonomy" id="2932182"/>
    <lineage>
        <taxon>Bacteria</taxon>
        <taxon>Bacillati</taxon>
        <taxon>Actinomycetota</taxon>
        <taxon>Actinomycetes</taxon>
        <taxon>Bifidobacteriales</taxon>
        <taxon>Bifidobacteriaceae</taxon>
        <taxon>Bombiscardovia</taxon>
    </lineage>
</organism>
<feature type="transmembrane region" description="Helical" evidence="8">
    <location>
        <begin position="182"/>
        <end position="205"/>
    </location>
</feature>
<dbReference type="Proteomes" id="UP001321748">
    <property type="component" value="Chromosome"/>
</dbReference>
<keyword evidence="6 8" id="KW-0472">Membrane</keyword>
<feature type="transmembrane region" description="Helical" evidence="8">
    <location>
        <begin position="388"/>
        <end position="412"/>
    </location>
</feature>
<feature type="transmembrane region" description="Helical" evidence="8">
    <location>
        <begin position="461"/>
        <end position="481"/>
    </location>
</feature>
<gene>
    <name evidence="10" type="primary">lysP</name>
    <name evidence="10" type="ORF">KIMH_15010</name>
</gene>
<dbReference type="Pfam" id="PF00324">
    <property type="entry name" value="AA_permease"/>
    <property type="match status" value="1"/>
</dbReference>
<proteinExistence type="predicted"/>
<keyword evidence="11" id="KW-1185">Reference proteome</keyword>
<comment type="subcellular location">
    <subcellularLocation>
        <location evidence="1">Membrane</location>
        <topology evidence="1">Multi-pass membrane protein</topology>
    </subcellularLocation>
</comment>
<evidence type="ECO:0000256" key="6">
    <source>
        <dbReference type="ARBA" id="ARBA00023136"/>
    </source>
</evidence>
<feature type="compositionally biased region" description="Polar residues" evidence="7">
    <location>
        <begin position="21"/>
        <end position="30"/>
    </location>
</feature>
<keyword evidence="3 8" id="KW-0812">Transmembrane</keyword>
<keyword evidence="2" id="KW-0813">Transport</keyword>
<evidence type="ECO:0000256" key="4">
    <source>
        <dbReference type="ARBA" id="ARBA00022970"/>
    </source>
</evidence>
<feature type="transmembrane region" description="Helical" evidence="8">
    <location>
        <begin position="262"/>
        <end position="284"/>
    </location>
</feature>
<dbReference type="InterPro" id="IPR004840">
    <property type="entry name" value="Amino_acid_permease_CS"/>
</dbReference>
<dbReference type="EMBL" id="AP026800">
    <property type="protein sequence ID" value="BDR55390.1"/>
    <property type="molecule type" value="Genomic_DNA"/>
</dbReference>
<dbReference type="PIRSF" id="PIRSF006060">
    <property type="entry name" value="AA_transporter"/>
    <property type="match status" value="1"/>
</dbReference>
<name>A0ABN6SL22_9BIFI</name>
<dbReference type="InterPro" id="IPR050524">
    <property type="entry name" value="APC_YAT"/>
</dbReference>
<evidence type="ECO:0000313" key="11">
    <source>
        <dbReference type="Proteomes" id="UP001321748"/>
    </source>
</evidence>
<keyword evidence="4" id="KW-0029">Amino-acid transport</keyword>
<evidence type="ECO:0000256" key="3">
    <source>
        <dbReference type="ARBA" id="ARBA00022692"/>
    </source>
</evidence>
<feature type="transmembrane region" description="Helical" evidence="8">
    <location>
        <begin position="432"/>
        <end position="449"/>
    </location>
</feature>
<evidence type="ECO:0000256" key="8">
    <source>
        <dbReference type="SAM" id="Phobius"/>
    </source>
</evidence>
<evidence type="ECO:0000256" key="1">
    <source>
        <dbReference type="ARBA" id="ARBA00004141"/>
    </source>
</evidence>
<feature type="transmembrane region" description="Helical" evidence="8">
    <location>
        <begin position="361"/>
        <end position="382"/>
    </location>
</feature>